<dbReference type="Proteomes" id="UP000265366">
    <property type="component" value="Unassembled WGS sequence"/>
</dbReference>
<gene>
    <name evidence="1" type="ORF">D2V17_07045</name>
</gene>
<proteinExistence type="predicted"/>
<evidence type="ECO:0000313" key="1">
    <source>
        <dbReference type="EMBL" id="RIV88640.1"/>
    </source>
</evidence>
<dbReference type="EMBL" id="QXFM01000066">
    <property type="protein sequence ID" value="RIV88640.1"/>
    <property type="molecule type" value="Genomic_DNA"/>
</dbReference>
<accession>A0A3A1P6W4</accession>
<organism evidence="1 2">
    <name type="scientific">Aurantiacibacter xanthus</name>
    <dbReference type="NCBI Taxonomy" id="1784712"/>
    <lineage>
        <taxon>Bacteria</taxon>
        <taxon>Pseudomonadati</taxon>
        <taxon>Pseudomonadota</taxon>
        <taxon>Alphaproteobacteria</taxon>
        <taxon>Sphingomonadales</taxon>
        <taxon>Erythrobacteraceae</taxon>
        <taxon>Aurantiacibacter</taxon>
    </lineage>
</organism>
<dbReference type="AlphaFoldDB" id="A0A3A1P6W4"/>
<reference evidence="1 2" key="1">
    <citation type="submission" date="2018-08" db="EMBL/GenBank/DDBJ databases">
        <title>Erythrobacter zhengii sp.nov., a bacterium isolated from deep-sea sediment.</title>
        <authorList>
            <person name="Fang C."/>
            <person name="Wu Y.-H."/>
            <person name="Sun C."/>
            <person name="Wang H."/>
            <person name="Cheng H."/>
            <person name="Meng F.-X."/>
            <person name="Wang C.-S."/>
            <person name="Xu X.-W."/>
        </authorList>
    </citation>
    <scope>NUCLEOTIDE SEQUENCE [LARGE SCALE GENOMIC DNA]</scope>
    <source>
        <strain evidence="1 2">CCTCC AB 2015396</strain>
    </source>
</reference>
<sequence length="63" mass="6904">MQVLGTAVSPRNISGLEPPRDCRRPIDLKLCGHGGVVQHGVVSWFSFGRRDISDGCERRISLA</sequence>
<comment type="caution">
    <text evidence="1">The sequence shown here is derived from an EMBL/GenBank/DDBJ whole genome shotgun (WGS) entry which is preliminary data.</text>
</comment>
<protein>
    <submittedName>
        <fullName evidence="1">Uncharacterized protein</fullName>
    </submittedName>
</protein>
<evidence type="ECO:0000313" key="2">
    <source>
        <dbReference type="Proteomes" id="UP000265366"/>
    </source>
</evidence>
<name>A0A3A1P6W4_9SPHN</name>
<keyword evidence="2" id="KW-1185">Reference proteome</keyword>